<proteinExistence type="predicted"/>
<dbReference type="GO" id="GO:0005634">
    <property type="term" value="C:nucleus"/>
    <property type="evidence" value="ECO:0007669"/>
    <property type="project" value="UniProtKB-SubCell"/>
</dbReference>
<evidence type="ECO:0000256" key="4">
    <source>
        <dbReference type="ARBA" id="ARBA00022553"/>
    </source>
</evidence>
<evidence type="ECO:0000256" key="6">
    <source>
        <dbReference type="ARBA" id="ARBA00022737"/>
    </source>
</evidence>
<evidence type="ECO:0000256" key="3">
    <source>
        <dbReference type="ARBA" id="ARBA00022490"/>
    </source>
</evidence>
<sequence length="1791" mass="205660">MEHGSEATALVYTTTPVSSLKRKAPSSITSEDDKENLDDSGVFDLSPHSPTASSSSSSSNANPLKRKAHSTLDDSTMPVQKGGPDLSNQTSVFTSSLTSTSVSTRRPSNNQLESPHKSPSDLSFSGSAAVKPVAASPLLHHTFLLNSFQHVPSLDFGMVSVGTSHTMTLHLSNPSEFGVATVVLEDIVPKAAAAAFFVDAHQALVLPMQSASSISVTFTPSTHGRVAGKLYIRLNQRFRLFCALHGATRPPSTALASSSSSSSSSSSTAVKPRPPKLAKQSTHIPQTSTDQEWKKRRVVYDAHWVPKQEAGFQKWLNFTLLGAHFCEIQDETPVSRDRYAQLRQLAITRLESKVRAAAVATYHSPQTDDLLFRLQTEITARRLTIRADRPLHVDVGLQQSLMDLLNSYHPLWLTLALEVVLGIRLVESLGALVQPTSASSTKLPHFLKRTILERIVQDPAFNLKTTASSETLSQLKATTLVRCLMIVYFLDQAHVRRHVDHVALPCLFRPTSRIKRSKQVLIDLCQQFLAHEGNVLRHLHQLQYVVQYQQTVLEEMDMQVVNLAVDLRDGVRLARLVETLDPSVKGQLSSQLRLPAVSRLQKVHNVQVTLTCLHAKYGMPVASGVESSGVTRHATGLTAKDIVDGHREKTLALLWQLISYFKLSHVVHVGQVEMEILRIQQRRRRGGVWTNDVIKSADDDVIKSADDDVIIHPFAIDKAKEPIAWHLLEWCRVVCATYNVAIRNFTASFADGKALCLMIHYYHPRLLEKWEIQWTTSDTTTERMATKTPLLANERANFALVNLKVKQLGQVPVLLPLFDSEHLPEEKCIVTFLAYLHSRLLGASREIHAAFCLQHWWVPRFRRSRAAKRDGGARVLQKWWASTSMSRFLQRSIRRRLGHVVALQSFGRLVLAKRERAARCRAVHVLQSTARRWLHVPIQNKKNKNQEMVEQLDDMPANRHHVAARTLQQWWRRCRQLSQTQTLWRALAFHGHRVRHAAASVLQRWYHRHLVQEYWYAIVYYIRLEKRQHDAASVLQRKWRRVRQRQAAVHTLSKWWRSQRIRNTWRNVVLAAMDVERRHLWDQVRRASASRLQRWYRTCQHQYAVRAWWTQLATLVWEQHDEAATTVQRAWLSYKLKQQEDALETEQQQAAAAMAIQRWMRRGWQMWRCRQTWIQLAYDLWDQHTQATAASMIQTVWRRRHRLETWQGCVHAVMSDVKKTRAMSRIQRWYVTTKRLLEVKQTWMELTMALWEQRNQDQAAMMIQRWVRHRQSQQLELAQERHEAATTLQLWWVRAQRSWEVTAWWTSLAVQLWDQKATAQAVATASATTIQLWWRNVRAIKVEFLMAEIERHASVRLQRWWRRRCHVHLVANSWHGLVGLVRREQRHKAAATTLQTWAKTLLTNRHVMQTQAKWAAWIHQVRANGAAMFKAAQQQEQERQIQMEAQEKEVAAAILVQQFLRRYQQLQWWRSVVIHTQNQHAAASYIQQWWHAMTFRRDDEPSADVQVDATTNSNTPGRRQPTKLVWTVPPVVVLQKWWRGMRVRLRCAAAVTIMRHRVQAAQTSAVVATLALRQQSAGYVQEESIPLRYRLKRALAILNTSPRLHEMLQAVHTLEMCTRLSTECCVECVAHRVPRLLYKAIRKCNRSRPHLELLHQLLQVCLHLSCSRGGDTAKNTSSSAVVMDGGQDVEGVGMSLELWIDLLQMHRDSTVLFTLSARLCKRTLATLNANEWSLGEAPRRLRLLHALMSKKAKTKSTVDRVAPPPTTKQAKEHLHPQKAASMLQTLVDMCE</sequence>
<evidence type="ECO:0000256" key="11">
    <source>
        <dbReference type="ARBA" id="ARBA00023306"/>
    </source>
</evidence>
<evidence type="ECO:0000259" key="13">
    <source>
        <dbReference type="PROSITE" id="PS50021"/>
    </source>
</evidence>
<keyword evidence="9" id="KW-0175">Coiled coil</keyword>
<keyword evidence="6" id="KW-0677">Repeat</keyword>
<dbReference type="STRING" id="112090.W4GL95"/>
<feature type="domain" description="Calponin-homology (CH)" evidence="13">
    <location>
        <begin position="515"/>
        <end position="662"/>
    </location>
</feature>
<feature type="compositionally biased region" description="Low complexity" evidence="12">
    <location>
        <begin position="90"/>
        <end position="104"/>
    </location>
</feature>
<evidence type="ECO:0000256" key="2">
    <source>
        <dbReference type="ARBA" id="ARBA00004496"/>
    </source>
</evidence>
<dbReference type="GO" id="GO:0051295">
    <property type="term" value="P:establishment of meiotic spindle localization"/>
    <property type="evidence" value="ECO:0007669"/>
    <property type="project" value="TreeGrafter"/>
</dbReference>
<keyword evidence="10" id="KW-0539">Nucleus</keyword>
<dbReference type="GO" id="GO:0051301">
    <property type="term" value="P:cell division"/>
    <property type="evidence" value="ECO:0007669"/>
    <property type="project" value="UniProtKB-KW"/>
</dbReference>
<organism evidence="14">
    <name type="scientific">Aphanomyces astaci</name>
    <name type="common">Crayfish plague agent</name>
    <dbReference type="NCBI Taxonomy" id="112090"/>
    <lineage>
        <taxon>Eukaryota</taxon>
        <taxon>Sar</taxon>
        <taxon>Stramenopiles</taxon>
        <taxon>Oomycota</taxon>
        <taxon>Saprolegniomycetes</taxon>
        <taxon>Saprolegniales</taxon>
        <taxon>Verrucalvaceae</taxon>
        <taxon>Aphanomyces</taxon>
    </lineage>
</organism>
<dbReference type="GO" id="GO:0000278">
    <property type="term" value="P:mitotic cell cycle"/>
    <property type="evidence" value="ECO:0007669"/>
    <property type="project" value="TreeGrafter"/>
</dbReference>
<dbReference type="Pfam" id="PF00307">
    <property type="entry name" value="CH"/>
    <property type="match status" value="2"/>
</dbReference>
<evidence type="ECO:0000256" key="12">
    <source>
        <dbReference type="SAM" id="MobiDB-lite"/>
    </source>
</evidence>
<feature type="compositionally biased region" description="Low complexity" evidence="12">
    <location>
        <begin position="257"/>
        <end position="267"/>
    </location>
</feature>
<keyword evidence="3" id="KW-0963">Cytoplasm</keyword>
<dbReference type="VEuPathDB" id="FungiDB:H257_06924"/>
<feature type="region of interest" description="Disordered" evidence="12">
    <location>
        <begin position="1501"/>
        <end position="1521"/>
    </location>
</feature>
<keyword evidence="4" id="KW-0597">Phosphoprotein</keyword>
<dbReference type="PANTHER" id="PTHR22706:SF1">
    <property type="entry name" value="ASSEMBLY FACTOR FOR SPINDLE MICROTUBULES"/>
    <property type="match status" value="1"/>
</dbReference>
<feature type="region of interest" description="Disordered" evidence="12">
    <location>
        <begin position="1"/>
        <end position="125"/>
    </location>
</feature>
<dbReference type="InterPro" id="IPR031549">
    <property type="entry name" value="ASH"/>
</dbReference>
<dbReference type="EMBL" id="KI913127">
    <property type="protein sequence ID" value="ETV79673.1"/>
    <property type="molecule type" value="Genomic_DNA"/>
</dbReference>
<feature type="compositionally biased region" description="Polar residues" evidence="12">
    <location>
        <begin position="1508"/>
        <end position="1517"/>
    </location>
</feature>
<feature type="compositionally biased region" description="Polar residues" evidence="12">
    <location>
        <begin position="279"/>
        <end position="290"/>
    </location>
</feature>
<dbReference type="InterPro" id="IPR001715">
    <property type="entry name" value="CH_dom"/>
</dbReference>
<feature type="domain" description="Calponin-homology (CH)" evidence="13">
    <location>
        <begin position="721"/>
        <end position="841"/>
    </location>
</feature>
<dbReference type="InterPro" id="IPR000048">
    <property type="entry name" value="IQ_motif_EF-hand-BS"/>
</dbReference>
<name>W4GL95_APHAT</name>
<dbReference type="CDD" id="cd21224">
    <property type="entry name" value="CH_ASPM_rpt2"/>
    <property type="match status" value="1"/>
</dbReference>
<dbReference type="GO" id="GO:0007051">
    <property type="term" value="P:spindle organization"/>
    <property type="evidence" value="ECO:0007669"/>
    <property type="project" value="TreeGrafter"/>
</dbReference>
<dbReference type="OrthoDB" id="2148418at2759"/>
<dbReference type="SMART" id="SM00015">
    <property type="entry name" value="IQ"/>
    <property type="match status" value="7"/>
</dbReference>
<protein>
    <recommendedName>
        <fullName evidence="13">Calponin-homology (CH) domain-containing protein</fullName>
    </recommendedName>
</protein>
<evidence type="ECO:0000256" key="5">
    <source>
        <dbReference type="ARBA" id="ARBA00022618"/>
    </source>
</evidence>
<dbReference type="Pfam" id="PF15780">
    <property type="entry name" value="ASH"/>
    <property type="match status" value="1"/>
</dbReference>
<dbReference type="GO" id="GO:0005737">
    <property type="term" value="C:cytoplasm"/>
    <property type="evidence" value="ECO:0007669"/>
    <property type="project" value="UniProtKB-SubCell"/>
</dbReference>
<dbReference type="PROSITE" id="PS50021">
    <property type="entry name" value="CH"/>
    <property type="match status" value="2"/>
</dbReference>
<evidence type="ECO:0000313" key="14">
    <source>
        <dbReference type="EMBL" id="ETV79673.1"/>
    </source>
</evidence>
<evidence type="ECO:0000256" key="9">
    <source>
        <dbReference type="ARBA" id="ARBA00023054"/>
    </source>
</evidence>
<dbReference type="GeneID" id="20808920"/>
<evidence type="ECO:0000256" key="1">
    <source>
        <dbReference type="ARBA" id="ARBA00004123"/>
    </source>
</evidence>
<keyword evidence="7" id="KW-0498">Mitosis</keyword>
<dbReference type="InterPro" id="IPR013783">
    <property type="entry name" value="Ig-like_fold"/>
</dbReference>
<keyword evidence="5" id="KW-0132">Cell division</keyword>
<dbReference type="SMART" id="SM00033">
    <property type="entry name" value="CH"/>
    <property type="match status" value="2"/>
</dbReference>
<dbReference type="GO" id="GO:0000922">
    <property type="term" value="C:spindle pole"/>
    <property type="evidence" value="ECO:0007669"/>
    <property type="project" value="TreeGrafter"/>
</dbReference>
<dbReference type="InterPro" id="IPR051185">
    <property type="entry name" value="ASPM"/>
</dbReference>
<feature type="region of interest" description="Disordered" evidence="12">
    <location>
        <begin position="250"/>
        <end position="290"/>
    </location>
</feature>
<dbReference type="CDD" id="cd21223">
    <property type="entry name" value="CH_ASPM_rpt1"/>
    <property type="match status" value="1"/>
</dbReference>
<keyword evidence="11" id="KW-0131">Cell cycle</keyword>
<dbReference type="GO" id="GO:0005516">
    <property type="term" value="F:calmodulin binding"/>
    <property type="evidence" value="ECO:0007669"/>
    <property type="project" value="UniProtKB-KW"/>
</dbReference>
<keyword evidence="8" id="KW-0112">Calmodulin-binding</keyword>
<comment type="subcellular location">
    <subcellularLocation>
        <location evidence="2">Cytoplasm</location>
    </subcellularLocation>
    <subcellularLocation>
        <location evidence="1">Nucleus</location>
    </subcellularLocation>
</comment>
<evidence type="ECO:0000256" key="7">
    <source>
        <dbReference type="ARBA" id="ARBA00022776"/>
    </source>
</evidence>
<evidence type="ECO:0000256" key="10">
    <source>
        <dbReference type="ARBA" id="ARBA00023242"/>
    </source>
</evidence>
<dbReference type="PANTHER" id="PTHR22706">
    <property type="entry name" value="ASSEMBLY FACTOR FOR SPINDLE MICROTUBULES"/>
    <property type="match status" value="1"/>
</dbReference>
<dbReference type="SUPFAM" id="SSF47576">
    <property type="entry name" value="Calponin-homology domain, CH-domain"/>
    <property type="match status" value="1"/>
</dbReference>
<dbReference type="InterPro" id="IPR036872">
    <property type="entry name" value="CH_dom_sf"/>
</dbReference>
<dbReference type="Gene3D" id="2.60.40.10">
    <property type="entry name" value="Immunoglobulins"/>
    <property type="match status" value="1"/>
</dbReference>
<gene>
    <name evidence="14" type="ORF">H257_06924</name>
</gene>
<dbReference type="RefSeq" id="XP_009830609.1">
    <property type="nucleotide sequence ID" value="XM_009832307.1"/>
</dbReference>
<dbReference type="Gene3D" id="1.10.418.10">
    <property type="entry name" value="Calponin-like domain"/>
    <property type="match status" value="2"/>
</dbReference>
<accession>W4GL95</accession>
<reference evidence="14" key="1">
    <citation type="submission" date="2013-12" db="EMBL/GenBank/DDBJ databases">
        <title>The Genome Sequence of Aphanomyces astaci APO3.</title>
        <authorList>
            <consortium name="The Broad Institute Genomics Platform"/>
            <person name="Russ C."/>
            <person name="Tyler B."/>
            <person name="van West P."/>
            <person name="Dieguez-Uribeondo J."/>
            <person name="Young S.K."/>
            <person name="Zeng Q."/>
            <person name="Gargeya S."/>
            <person name="Fitzgerald M."/>
            <person name="Abouelleil A."/>
            <person name="Alvarado L."/>
            <person name="Chapman S.B."/>
            <person name="Gainer-Dewar J."/>
            <person name="Goldberg J."/>
            <person name="Griggs A."/>
            <person name="Gujja S."/>
            <person name="Hansen M."/>
            <person name="Howarth C."/>
            <person name="Imamovic A."/>
            <person name="Ireland A."/>
            <person name="Larimer J."/>
            <person name="McCowan C."/>
            <person name="Murphy C."/>
            <person name="Pearson M."/>
            <person name="Poon T.W."/>
            <person name="Priest M."/>
            <person name="Roberts A."/>
            <person name="Saif S."/>
            <person name="Shea T."/>
            <person name="Sykes S."/>
            <person name="Wortman J."/>
            <person name="Nusbaum C."/>
            <person name="Birren B."/>
        </authorList>
    </citation>
    <scope>NUCLEOTIDE SEQUENCE [LARGE SCALE GENOMIC DNA]</scope>
    <source>
        <strain evidence="14">APO3</strain>
    </source>
</reference>
<evidence type="ECO:0000256" key="8">
    <source>
        <dbReference type="ARBA" id="ARBA00022860"/>
    </source>
</evidence>